<dbReference type="Proteomes" id="UP000618460">
    <property type="component" value="Unassembled WGS sequence"/>
</dbReference>
<feature type="region of interest" description="Disordered" evidence="1">
    <location>
        <begin position="19"/>
        <end position="59"/>
    </location>
</feature>
<keyword evidence="3" id="KW-1185">Reference proteome</keyword>
<gene>
    <name evidence="2" type="ORF">GCM10011351_00910</name>
</gene>
<reference evidence="2" key="2">
    <citation type="submission" date="2020-09" db="EMBL/GenBank/DDBJ databases">
        <authorList>
            <person name="Sun Q."/>
            <person name="Zhou Y."/>
        </authorList>
    </citation>
    <scope>NUCLEOTIDE SEQUENCE</scope>
    <source>
        <strain evidence="2">CGMCC 1.6333</strain>
    </source>
</reference>
<comment type="caution">
    <text evidence="2">The sequence shown here is derived from an EMBL/GenBank/DDBJ whole genome shotgun (WGS) entry which is preliminary data.</text>
</comment>
<dbReference type="EMBL" id="BMLG01000001">
    <property type="protein sequence ID" value="GGM18965.1"/>
    <property type="molecule type" value="Genomic_DNA"/>
</dbReference>
<proteinExistence type="predicted"/>
<name>A0A917TDR5_9BACI</name>
<protein>
    <submittedName>
        <fullName evidence="2">Uncharacterized protein</fullName>
    </submittedName>
</protein>
<dbReference type="RefSeq" id="WP_117152617.1">
    <property type="nucleotide sequence ID" value="NZ_BMLG01000001.1"/>
</dbReference>
<accession>A0A917TDR5</accession>
<sequence>MSKKDLNKMEFNKQNEEASYNASLEVQQEEGYQDKRYRKNARATASVEPNYPRIDTGNI</sequence>
<evidence type="ECO:0000313" key="2">
    <source>
        <dbReference type="EMBL" id="GGM18965.1"/>
    </source>
</evidence>
<reference evidence="2" key="1">
    <citation type="journal article" date="2014" name="Int. J. Syst. Evol. Microbiol.">
        <title>Complete genome sequence of Corynebacterium casei LMG S-19264T (=DSM 44701T), isolated from a smear-ripened cheese.</title>
        <authorList>
            <consortium name="US DOE Joint Genome Institute (JGI-PGF)"/>
            <person name="Walter F."/>
            <person name="Albersmeier A."/>
            <person name="Kalinowski J."/>
            <person name="Ruckert C."/>
        </authorList>
    </citation>
    <scope>NUCLEOTIDE SEQUENCE</scope>
    <source>
        <strain evidence="2">CGMCC 1.6333</strain>
    </source>
</reference>
<organism evidence="2 3">
    <name type="scientific">Paraliobacillus quinghaiensis</name>
    <dbReference type="NCBI Taxonomy" id="470815"/>
    <lineage>
        <taxon>Bacteria</taxon>
        <taxon>Bacillati</taxon>
        <taxon>Bacillota</taxon>
        <taxon>Bacilli</taxon>
        <taxon>Bacillales</taxon>
        <taxon>Bacillaceae</taxon>
        <taxon>Paraliobacillus</taxon>
    </lineage>
</organism>
<evidence type="ECO:0000313" key="3">
    <source>
        <dbReference type="Proteomes" id="UP000618460"/>
    </source>
</evidence>
<evidence type="ECO:0000256" key="1">
    <source>
        <dbReference type="SAM" id="MobiDB-lite"/>
    </source>
</evidence>
<dbReference type="AlphaFoldDB" id="A0A917TDR5"/>